<organism evidence="1 2">
    <name type="scientific">Paracidovorax wautersii</name>
    <dbReference type="NCBI Taxonomy" id="1177982"/>
    <lineage>
        <taxon>Bacteria</taxon>
        <taxon>Pseudomonadati</taxon>
        <taxon>Pseudomonadota</taxon>
        <taxon>Betaproteobacteria</taxon>
        <taxon>Burkholderiales</taxon>
        <taxon>Comamonadaceae</taxon>
        <taxon>Paracidovorax</taxon>
    </lineage>
</organism>
<evidence type="ECO:0000313" key="2">
    <source>
        <dbReference type="Proteomes" id="UP001267710"/>
    </source>
</evidence>
<keyword evidence="2" id="KW-1185">Reference proteome</keyword>
<reference evidence="1 2" key="1">
    <citation type="submission" date="2023-08" db="EMBL/GenBank/DDBJ databases">
        <title>Functional and genomic diversity of the sorghum phyllosphere microbiome.</title>
        <authorList>
            <person name="Shade A."/>
        </authorList>
    </citation>
    <scope>NUCLEOTIDE SEQUENCE [LARGE SCALE GENOMIC DNA]</scope>
    <source>
        <strain evidence="1 2">SORGH_AS_0335</strain>
    </source>
</reference>
<name>A0ABU1I985_9BURK</name>
<dbReference type="Proteomes" id="UP001267710">
    <property type="component" value="Unassembled WGS sequence"/>
</dbReference>
<evidence type="ECO:0000313" key="1">
    <source>
        <dbReference type="EMBL" id="MDR6213546.1"/>
    </source>
</evidence>
<accession>A0ABU1I985</accession>
<sequence>MPPPTAQVLDHWPQPGTCSEARVLASETQLVLQYTTRDDAVALIQFPLVLAFQFGSPNDEALGGHPLARLGLQRYQVHRVEHSSWIEELEKRNAVHPRHDKDTFLAHLVHYIFTFQDATLECIACERPFGKAEVRVFASATDSQAAWAQLVAKVFL</sequence>
<gene>
    <name evidence="1" type="ORF">QE399_001235</name>
</gene>
<dbReference type="RefSeq" id="WP_309827113.1">
    <property type="nucleotide sequence ID" value="NZ_JAVIZX010000001.1"/>
</dbReference>
<protein>
    <submittedName>
        <fullName evidence="1">Uncharacterized protein</fullName>
    </submittedName>
</protein>
<comment type="caution">
    <text evidence="1">The sequence shown here is derived from an EMBL/GenBank/DDBJ whole genome shotgun (WGS) entry which is preliminary data.</text>
</comment>
<proteinExistence type="predicted"/>
<dbReference type="EMBL" id="JAVIZX010000001">
    <property type="protein sequence ID" value="MDR6213546.1"/>
    <property type="molecule type" value="Genomic_DNA"/>
</dbReference>